<keyword evidence="4 7" id="KW-0812">Transmembrane</keyword>
<name>A0A0N8H4I6_9FLAO</name>
<proteinExistence type="inferred from homology"/>
<keyword evidence="6 7" id="KW-0472">Membrane</keyword>
<feature type="domain" description="Mechanosensitive ion channel MscS C-terminal" evidence="9">
    <location>
        <begin position="179"/>
        <end position="258"/>
    </location>
</feature>
<dbReference type="PATRIC" id="fig|1300341.3.peg.379"/>
<feature type="transmembrane region" description="Helical" evidence="7">
    <location>
        <begin position="87"/>
        <end position="118"/>
    </location>
</feature>
<dbReference type="Pfam" id="PF05552">
    <property type="entry name" value="MS_channel_1st_1"/>
    <property type="match status" value="1"/>
</dbReference>
<feature type="transmembrane region" description="Helical" evidence="7">
    <location>
        <begin position="57"/>
        <end position="81"/>
    </location>
</feature>
<organism evidence="10 11">
    <name type="scientific">Croceitalea dokdonensis DOKDO 023</name>
    <dbReference type="NCBI Taxonomy" id="1300341"/>
    <lineage>
        <taxon>Bacteria</taxon>
        <taxon>Pseudomonadati</taxon>
        <taxon>Bacteroidota</taxon>
        <taxon>Flavobacteriia</taxon>
        <taxon>Flavobacteriales</taxon>
        <taxon>Flavobacteriaceae</taxon>
        <taxon>Croceitalea</taxon>
    </lineage>
</organism>
<dbReference type="InterPro" id="IPR008910">
    <property type="entry name" value="MSC_TM_helix"/>
</dbReference>
<dbReference type="OrthoDB" id="9809206at2"/>
<dbReference type="SUPFAM" id="SSF82861">
    <property type="entry name" value="Mechanosensitive channel protein MscS (YggB), transmembrane region"/>
    <property type="match status" value="1"/>
</dbReference>
<evidence type="ECO:0000256" key="5">
    <source>
        <dbReference type="ARBA" id="ARBA00022989"/>
    </source>
</evidence>
<evidence type="ECO:0000256" key="3">
    <source>
        <dbReference type="ARBA" id="ARBA00022475"/>
    </source>
</evidence>
<comment type="subcellular location">
    <subcellularLocation>
        <location evidence="1">Cell membrane</location>
        <topology evidence="1">Multi-pass membrane protein</topology>
    </subcellularLocation>
</comment>
<evidence type="ECO:0000256" key="1">
    <source>
        <dbReference type="ARBA" id="ARBA00004651"/>
    </source>
</evidence>
<dbReference type="Gene3D" id="2.30.30.60">
    <property type="match status" value="1"/>
</dbReference>
<dbReference type="Gene3D" id="1.10.287.1260">
    <property type="match status" value="1"/>
</dbReference>
<evidence type="ECO:0000256" key="2">
    <source>
        <dbReference type="ARBA" id="ARBA00008017"/>
    </source>
</evidence>
<gene>
    <name evidence="10" type="ORF">I595_379</name>
</gene>
<comment type="similarity">
    <text evidence="2">Belongs to the MscS (TC 1.A.23) family.</text>
</comment>
<evidence type="ECO:0000256" key="7">
    <source>
        <dbReference type="SAM" id="Phobius"/>
    </source>
</evidence>
<evidence type="ECO:0000259" key="9">
    <source>
        <dbReference type="Pfam" id="PF21082"/>
    </source>
</evidence>
<dbReference type="SUPFAM" id="SSF50182">
    <property type="entry name" value="Sm-like ribonucleoproteins"/>
    <property type="match status" value="1"/>
</dbReference>
<evidence type="ECO:0000259" key="8">
    <source>
        <dbReference type="Pfam" id="PF00924"/>
    </source>
</evidence>
<sequence length="272" mass="30111">MDKITYYAELVRDNAIAYAPRVLGAILLLWIGFKLLKKVDKVLNNSLTKMKVSDTMRPFITSLVSTTLKIVLLLVAVSILGVELSGLVTIVAAMGFAIGLSLQGSLGNFASGILILFLKPYKVHDWIQVDESFGKVEEIGIFNTILVTPGNKTLIVPNAKITDGVVTNFSEKGLVRLELNAHIPYEESFPRVQQLIQEALKQTPLVLDEPAPEIGIENFDTHNVILAIRPYVHPDNYWDATFESHKTIKQVFHQNNIQVAYSEGVELGRIGG</sequence>
<protein>
    <submittedName>
        <fullName evidence="10">Mechanosensitive ion channel protein MscS</fullName>
    </submittedName>
</protein>
<dbReference type="InterPro" id="IPR011014">
    <property type="entry name" value="MscS_channel_TM-2"/>
</dbReference>
<keyword evidence="11" id="KW-1185">Reference proteome</keyword>
<dbReference type="Pfam" id="PF21082">
    <property type="entry name" value="MS_channel_3rd"/>
    <property type="match status" value="1"/>
</dbReference>
<dbReference type="Proteomes" id="UP000050280">
    <property type="component" value="Unassembled WGS sequence"/>
</dbReference>
<keyword evidence="3" id="KW-1003">Cell membrane</keyword>
<feature type="transmembrane region" description="Helical" evidence="7">
    <location>
        <begin position="15"/>
        <end position="36"/>
    </location>
</feature>
<dbReference type="SUPFAM" id="SSF82689">
    <property type="entry name" value="Mechanosensitive channel protein MscS (YggB), C-terminal domain"/>
    <property type="match status" value="1"/>
</dbReference>
<dbReference type="InterPro" id="IPR049278">
    <property type="entry name" value="MS_channel_C"/>
</dbReference>
<dbReference type="STRING" id="1300341.I595_379"/>
<keyword evidence="5 7" id="KW-1133">Transmembrane helix</keyword>
<comment type="caution">
    <text evidence="10">The sequence shown here is derived from an EMBL/GenBank/DDBJ whole genome shotgun (WGS) entry which is preliminary data.</text>
</comment>
<reference evidence="10 11" key="1">
    <citation type="submission" date="2015-09" db="EMBL/GenBank/DDBJ databases">
        <title>Genome sequence of the marine flavobacterium Croceitalea dokdonensis DOKDO 023 that contains proton- and sodium-pumping rhodopsins.</title>
        <authorList>
            <person name="Kwon S.-K."/>
            <person name="Lee H.K."/>
            <person name="Kwak M.-J."/>
            <person name="Kim J.F."/>
        </authorList>
    </citation>
    <scope>NUCLEOTIDE SEQUENCE [LARGE SCALE GENOMIC DNA]</scope>
    <source>
        <strain evidence="10 11">DOKDO 023</strain>
    </source>
</reference>
<dbReference type="InterPro" id="IPR010920">
    <property type="entry name" value="LSM_dom_sf"/>
</dbReference>
<dbReference type="Gene3D" id="3.30.70.100">
    <property type="match status" value="1"/>
</dbReference>
<dbReference type="InterPro" id="IPR023408">
    <property type="entry name" value="MscS_beta-dom_sf"/>
</dbReference>
<feature type="domain" description="Mechanosensitive ion channel MscS" evidence="8">
    <location>
        <begin position="105"/>
        <end position="170"/>
    </location>
</feature>
<dbReference type="GO" id="GO:0005886">
    <property type="term" value="C:plasma membrane"/>
    <property type="evidence" value="ECO:0007669"/>
    <property type="project" value="UniProtKB-SubCell"/>
</dbReference>
<dbReference type="GO" id="GO:0008381">
    <property type="term" value="F:mechanosensitive monoatomic ion channel activity"/>
    <property type="evidence" value="ECO:0007669"/>
    <property type="project" value="InterPro"/>
</dbReference>
<accession>A0A0N8H4I6</accession>
<evidence type="ECO:0000256" key="6">
    <source>
        <dbReference type="ARBA" id="ARBA00023136"/>
    </source>
</evidence>
<dbReference type="PANTHER" id="PTHR30221:SF1">
    <property type="entry name" value="SMALL-CONDUCTANCE MECHANOSENSITIVE CHANNEL"/>
    <property type="match status" value="1"/>
</dbReference>
<dbReference type="InterPro" id="IPR045275">
    <property type="entry name" value="MscS_archaea/bacteria_type"/>
</dbReference>
<evidence type="ECO:0000313" key="11">
    <source>
        <dbReference type="Proteomes" id="UP000050280"/>
    </source>
</evidence>
<dbReference type="Pfam" id="PF00924">
    <property type="entry name" value="MS_channel_2nd"/>
    <property type="match status" value="1"/>
</dbReference>
<dbReference type="InterPro" id="IPR011066">
    <property type="entry name" value="MscS_channel_C_sf"/>
</dbReference>
<dbReference type="EMBL" id="LDJX01000001">
    <property type="protein sequence ID" value="KPM33476.1"/>
    <property type="molecule type" value="Genomic_DNA"/>
</dbReference>
<dbReference type="RefSeq" id="WP_054557661.1">
    <property type="nucleotide sequence ID" value="NZ_LDJX01000001.1"/>
</dbReference>
<dbReference type="AlphaFoldDB" id="A0A0N8H4I6"/>
<evidence type="ECO:0000256" key="4">
    <source>
        <dbReference type="ARBA" id="ARBA00022692"/>
    </source>
</evidence>
<dbReference type="PANTHER" id="PTHR30221">
    <property type="entry name" value="SMALL-CONDUCTANCE MECHANOSENSITIVE CHANNEL"/>
    <property type="match status" value="1"/>
</dbReference>
<evidence type="ECO:0000313" key="10">
    <source>
        <dbReference type="EMBL" id="KPM33476.1"/>
    </source>
</evidence>
<dbReference type="InterPro" id="IPR006685">
    <property type="entry name" value="MscS_channel_2nd"/>
</dbReference>